<protein>
    <submittedName>
        <fullName evidence="3">LpsA protein</fullName>
    </submittedName>
</protein>
<dbReference type="InterPro" id="IPR006598">
    <property type="entry name" value="CAP10"/>
</dbReference>
<feature type="domain" description="Glycosyl transferase CAP10" evidence="2">
    <location>
        <begin position="110"/>
        <end position="311"/>
    </location>
</feature>
<sequence>MAGREKFRRNLHKFRFYASQAGGLLLPDHWHRGRRRPLLEEFHALPEAERHDILDRVAYYNQLGREFFLPEDAVSVSDFRREKSWAYYLDLKALLRYFPRDLRLSYRFGDVVDLFEFPTFVKSRPISPDNERSILLKLNRVRHYYFVADRLPYDQKKPLLVWRGSCHQPHRRSFIEAFHDHPRCDVGDVHRKSLGQPWHRDVLSVQEQLQYRFILSIEGNDVATNLKWILASNSLCFMTRPRYETWFMEGRLVPGRHYVELADDYSDLEEKLDHYQAHPEEAKRIIRNANRHVARFQDERKERLIGLMVMQKYFELSGQLSDRPRFVPVP</sequence>
<dbReference type="EMBL" id="CP021435">
    <property type="protein sequence ID" value="ATJ81000.1"/>
    <property type="molecule type" value="Genomic_DNA"/>
</dbReference>
<dbReference type="SMART" id="SM00672">
    <property type="entry name" value="CAP10"/>
    <property type="match status" value="1"/>
</dbReference>
<dbReference type="Pfam" id="PF05686">
    <property type="entry name" value="Glyco_transf_90"/>
    <property type="match status" value="1"/>
</dbReference>
<name>A0A291P297_9GAMM</name>
<dbReference type="KEGG" id="hbe:BEI_0013"/>
<evidence type="ECO:0000256" key="1">
    <source>
        <dbReference type="ARBA" id="ARBA00022679"/>
    </source>
</evidence>
<keyword evidence="4" id="KW-1185">Reference proteome</keyword>
<reference evidence="3 4" key="1">
    <citation type="journal article" date="2017" name="Sci. Rep.">
        <title>Revealing the Saline Adaptation Strategies of the Halophilic Bacterium Halomonas beimenensis through High-throughput Omics and Transposon Mutagenesis Approaches.</title>
        <authorList>
            <person name="Chen Y.H."/>
            <person name="Lin S.S."/>
            <person name="Shyu Y.T."/>
        </authorList>
    </citation>
    <scope>NUCLEOTIDE SEQUENCE [LARGE SCALE GENOMIC DNA]</scope>
    <source>
        <strain evidence="3 4">NTU-111</strain>
    </source>
</reference>
<gene>
    <name evidence="3" type="ORF">BEI_0013</name>
</gene>
<organism evidence="3 4">
    <name type="scientific">Halomonas beimenensis</name>
    <dbReference type="NCBI Taxonomy" id="475662"/>
    <lineage>
        <taxon>Bacteria</taxon>
        <taxon>Pseudomonadati</taxon>
        <taxon>Pseudomonadota</taxon>
        <taxon>Gammaproteobacteria</taxon>
        <taxon>Oceanospirillales</taxon>
        <taxon>Halomonadaceae</taxon>
        <taxon>Halomonas</taxon>
    </lineage>
</organism>
<proteinExistence type="predicted"/>
<evidence type="ECO:0000313" key="3">
    <source>
        <dbReference type="EMBL" id="ATJ81000.1"/>
    </source>
</evidence>
<accession>A0A291P297</accession>
<keyword evidence="1" id="KW-0808">Transferase</keyword>
<dbReference type="OrthoDB" id="767964at2"/>
<evidence type="ECO:0000313" key="4">
    <source>
        <dbReference type="Proteomes" id="UP000219993"/>
    </source>
</evidence>
<dbReference type="AlphaFoldDB" id="A0A291P297"/>
<dbReference type="GO" id="GO:0016740">
    <property type="term" value="F:transferase activity"/>
    <property type="evidence" value="ECO:0007669"/>
    <property type="project" value="UniProtKB-KW"/>
</dbReference>
<dbReference type="PANTHER" id="PTHR12203:SF35">
    <property type="entry name" value="PROTEIN O-GLUCOSYLTRANSFERASE 1"/>
    <property type="match status" value="1"/>
</dbReference>
<dbReference type="InterPro" id="IPR051091">
    <property type="entry name" value="O-Glucosyltr/Glycosyltrsf_90"/>
</dbReference>
<dbReference type="RefSeq" id="WP_097787593.1">
    <property type="nucleotide sequence ID" value="NZ_BAAADT010000020.1"/>
</dbReference>
<dbReference type="Proteomes" id="UP000219993">
    <property type="component" value="Chromosome"/>
</dbReference>
<dbReference type="PANTHER" id="PTHR12203">
    <property type="entry name" value="KDEL LYS-ASP-GLU-LEU CONTAINING - RELATED"/>
    <property type="match status" value="1"/>
</dbReference>
<evidence type="ECO:0000259" key="2">
    <source>
        <dbReference type="SMART" id="SM00672"/>
    </source>
</evidence>